<name>A0ACC2LQJ9_PERAE</name>
<organism evidence="1 2">
    <name type="scientific">Persea americana</name>
    <name type="common">Avocado</name>
    <dbReference type="NCBI Taxonomy" id="3435"/>
    <lineage>
        <taxon>Eukaryota</taxon>
        <taxon>Viridiplantae</taxon>
        <taxon>Streptophyta</taxon>
        <taxon>Embryophyta</taxon>
        <taxon>Tracheophyta</taxon>
        <taxon>Spermatophyta</taxon>
        <taxon>Magnoliopsida</taxon>
        <taxon>Magnoliidae</taxon>
        <taxon>Laurales</taxon>
        <taxon>Lauraceae</taxon>
        <taxon>Persea</taxon>
    </lineage>
</organism>
<proteinExistence type="predicted"/>
<protein>
    <submittedName>
        <fullName evidence="1">Uncharacterized protein</fullName>
    </submittedName>
</protein>
<evidence type="ECO:0000313" key="2">
    <source>
        <dbReference type="Proteomes" id="UP001234297"/>
    </source>
</evidence>
<keyword evidence="2" id="KW-1185">Reference proteome</keyword>
<comment type="caution">
    <text evidence="1">The sequence shown here is derived from an EMBL/GenBank/DDBJ whole genome shotgun (WGS) entry which is preliminary data.</text>
</comment>
<dbReference type="EMBL" id="CM056811">
    <property type="protein sequence ID" value="KAJ8635697.1"/>
    <property type="molecule type" value="Genomic_DNA"/>
</dbReference>
<sequence length="193" mass="21379">MLVGAGHRYSPVEKECLAVMFAVQKLRHYLLSNTVYLISRINLLKVLVIKAGSLNARLAKWSILQSQFDIRYVPQKAIKGQALADFLTENPLLKDSPLRDDLPDEPVYSVETFLSNASLNMYFDGATRTNEKGKPISGIGILFVSLDKYMIPHAFSLLEPCSNNAAEYQALILGLELALESGITMLEAFGTPN</sequence>
<accession>A0ACC2LQJ9</accession>
<reference evidence="1 2" key="1">
    <citation type="journal article" date="2022" name="Hortic Res">
        <title>A haplotype resolved chromosomal level avocado genome allows analysis of novel avocado genes.</title>
        <authorList>
            <person name="Nath O."/>
            <person name="Fletcher S.J."/>
            <person name="Hayward A."/>
            <person name="Shaw L.M."/>
            <person name="Masouleh A.K."/>
            <person name="Furtado A."/>
            <person name="Henry R.J."/>
            <person name="Mitter N."/>
        </authorList>
    </citation>
    <scope>NUCLEOTIDE SEQUENCE [LARGE SCALE GENOMIC DNA]</scope>
    <source>
        <strain evidence="2">cv. Hass</strain>
    </source>
</reference>
<dbReference type="Proteomes" id="UP001234297">
    <property type="component" value="Chromosome 3"/>
</dbReference>
<gene>
    <name evidence="1" type="ORF">MRB53_009964</name>
</gene>
<evidence type="ECO:0000313" key="1">
    <source>
        <dbReference type="EMBL" id="KAJ8635697.1"/>
    </source>
</evidence>